<dbReference type="EMBL" id="JALLAZ020000911">
    <property type="protein sequence ID" value="KAL3784966.1"/>
    <property type="molecule type" value="Genomic_DNA"/>
</dbReference>
<accession>A0ABD3PCR7</accession>
<name>A0ABD3PCR7_9STRA</name>
<feature type="signal peptide" evidence="2">
    <location>
        <begin position="1"/>
        <end position="20"/>
    </location>
</feature>
<feature type="chain" id="PRO_5044752322" evidence="2">
    <location>
        <begin position="21"/>
        <end position="206"/>
    </location>
</feature>
<evidence type="ECO:0000256" key="1">
    <source>
        <dbReference type="SAM" id="MobiDB-lite"/>
    </source>
</evidence>
<evidence type="ECO:0000313" key="3">
    <source>
        <dbReference type="EMBL" id="KAL3784966.1"/>
    </source>
</evidence>
<keyword evidence="2" id="KW-0732">Signal</keyword>
<comment type="caution">
    <text evidence="3">The sequence shown here is derived from an EMBL/GenBank/DDBJ whole genome shotgun (WGS) entry which is preliminary data.</text>
</comment>
<reference evidence="3 4" key="1">
    <citation type="submission" date="2024-10" db="EMBL/GenBank/DDBJ databases">
        <title>Updated reference genomes for cyclostephanoid diatoms.</title>
        <authorList>
            <person name="Roberts W.R."/>
            <person name="Alverson A.J."/>
        </authorList>
    </citation>
    <scope>NUCLEOTIDE SEQUENCE [LARGE SCALE GENOMIC DNA]</scope>
    <source>
        <strain evidence="3 4">AJA276-08</strain>
    </source>
</reference>
<organism evidence="3 4">
    <name type="scientific">Stephanodiscus triporus</name>
    <dbReference type="NCBI Taxonomy" id="2934178"/>
    <lineage>
        <taxon>Eukaryota</taxon>
        <taxon>Sar</taxon>
        <taxon>Stramenopiles</taxon>
        <taxon>Ochrophyta</taxon>
        <taxon>Bacillariophyta</taxon>
        <taxon>Coscinodiscophyceae</taxon>
        <taxon>Thalassiosirophycidae</taxon>
        <taxon>Stephanodiscales</taxon>
        <taxon>Stephanodiscaceae</taxon>
        <taxon>Stephanodiscus</taxon>
    </lineage>
</organism>
<protein>
    <submittedName>
        <fullName evidence="3">Uncharacterized protein</fullName>
    </submittedName>
</protein>
<dbReference type="Proteomes" id="UP001530315">
    <property type="component" value="Unassembled WGS sequence"/>
</dbReference>
<sequence>MISASPLAALLLATMASSVALLLPPSSAFVRSIAAVPPSLSRRTAHHGPLFMSTVLRPETQKKKKKNREGGGFEIPPPDGEGSLRGPVEWLIDDDLVSREIDDPFHILLLDATFANNDRITIEYVASSCAYVLSMPYDEAAELASHAESEGFSCLGTWGHGECVRLGRELTNRDLVCRVVPFCEGGDRAWQARDARDESGMRHAEG</sequence>
<gene>
    <name evidence="3" type="ORF">ACHAW5_010418</name>
</gene>
<dbReference type="AlphaFoldDB" id="A0ABD3PCR7"/>
<evidence type="ECO:0000313" key="4">
    <source>
        <dbReference type="Proteomes" id="UP001530315"/>
    </source>
</evidence>
<evidence type="ECO:0000256" key="2">
    <source>
        <dbReference type="SAM" id="SignalP"/>
    </source>
</evidence>
<keyword evidence="4" id="KW-1185">Reference proteome</keyword>
<proteinExistence type="predicted"/>
<feature type="region of interest" description="Disordered" evidence="1">
    <location>
        <begin position="56"/>
        <end position="79"/>
    </location>
</feature>